<evidence type="ECO:0000256" key="3">
    <source>
        <dbReference type="ARBA" id="ARBA00022448"/>
    </source>
</evidence>
<keyword evidence="5 8" id="KW-0812">Transmembrane</keyword>
<dbReference type="RefSeq" id="WP_230105729.1">
    <property type="nucleotide sequence ID" value="NZ_AP024845.1"/>
</dbReference>
<evidence type="ECO:0000256" key="7">
    <source>
        <dbReference type="ARBA" id="ARBA00023136"/>
    </source>
</evidence>
<evidence type="ECO:0000256" key="4">
    <source>
        <dbReference type="ARBA" id="ARBA00022475"/>
    </source>
</evidence>
<evidence type="ECO:0000256" key="6">
    <source>
        <dbReference type="ARBA" id="ARBA00022989"/>
    </source>
</evidence>
<feature type="transmembrane region" description="Helical" evidence="8">
    <location>
        <begin position="40"/>
        <end position="60"/>
    </location>
</feature>
<keyword evidence="4" id="KW-1003">Cell membrane</keyword>
<evidence type="ECO:0000313" key="9">
    <source>
        <dbReference type="EMBL" id="BDZ77908.1"/>
    </source>
</evidence>
<keyword evidence="6 8" id="KW-1133">Transmembrane helix</keyword>
<evidence type="ECO:0000313" key="10">
    <source>
        <dbReference type="Proteomes" id="UP001305815"/>
    </source>
</evidence>
<feature type="transmembrane region" description="Helical" evidence="8">
    <location>
        <begin position="66"/>
        <end position="91"/>
    </location>
</feature>
<dbReference type="PANTHER" id="PTHR34979:SF1">
    <property type="entry name" value="INNER MEMBRANE PROTEIN YGAZ"/>
    <property type="match status" value="1"/>
</dbReference>
<dbReference type="PANTHER" id="PTHR34979">
    <property type="entry name" value="INNER MEMBRANE PROTEIN YGAZ"/>
    <property type="match status" value="1"/>
</dbReference>
<dbReference type="Pfam" id="PF03591">
    <property type="entry name" value="AzlC"/>
    <property type="match status" value="1"/>
</dbReference>
<keyword evidence="7 8" id="KW-0472">Membrane</keyword>
<feature type="transmembrane region" description="Helical" evidence="8">
    <location>
        <begin position="130"/>
        <end position="156"/>
    </location>
</feature>
<comment type="similarity">
    <text evidence="2">Belongs to the AzlC family.</text>
</comment>
<dbReference type="Proteomes" id="UP001305815">
    <property type="component" value="Chromosome"/>
</dbReference>
<evidence type="ECO:0000256" key="5">
    <source>
        <dbReference type="ARBA" id="ARBA00022692"/>
    </source>
</evidence>
<keyword evidence="3" id="KW-0813">Transport</keyword>
<feature type="transmembrane region" description="Helical" evidence="8">
    <location>
        <begin position="192"/>
        <end position="221"/>
    </location>
</feature>
<protein>
    <submittedName>
        <fullName evidence="9">Branched-chain amino acid transporter AzlC</fullName>
    </submittedName>
</protein>
<dbReference type="EMBL" id="AP027742">
    <property type="protein sequence ID" value="BDZ77908.1"/>
    <property type="molecule type" value="Genomic_DNA"/>
</dbReference>
<evidence type="ECO:0000256" key="8">
    <source>
        <dbReference type="SAM" id="Phobius"/>
    </source>
</evidence>
<organism evidence="9 10">
    <name type="scientific">Claveliimonas bilis</name>
    <dbReference type="NCBI Taxonomy" id="3028070"/>
    <lineage>
        <taxon>Bacteria</taxon>
        <taxon>Bacillati</taxon>
        <taxon>Bacillota</taxon>
        <taxon>Clostridia</taxon>
        <taxon>Lachnospirales</taxon>
        <taxon>Lachnospiraceae</taxon>
        <taxon>Claveliimonas</taxon>
    </lineage>
</organism>
<accession>A0ABN6YX37</accession>
<keyword evidence="10" id="KW-1185">Reference proteome</keyword>
<name>A0ABN6YX37_9FIRM</name>
<gene>
    <name evidence="9" type="ORF">Lac1_20910</name>
</gene>
<evidence type="ECO:0000256" key="2">
    <source>
        <dbReference type="ARBA" id="ARBA00010735"/>
    </source>
</evidence>
<dbReference type="InterPro" id="IPR011606">
    <property type="entry name" value="Brnchd-chn_aa_trnsp_permease"/>
</dbReference>
<feature type="transmembrane region" description="Helical" evidence="8">
    <location>
        <begin position="12"/>
        <end position="33"/>
    </location>
</feature>
<reference evidence="10" key="1">
    <citation type="journal article" date="2023" name="Int. J. Syst. Evol. Microbiol.">
        <title>Claveliimonas bilis gen. nov., sp. nov., deoxycholic acid-producing bacteria isolated from human faeces, and reclassification of Sellimonas monacensis Zenner et al. 2021 as Claveliimonas monacensis comb. nov.</title>
        <authorList>
            <person name="Hisatomi A."/>
            <person name="Kastawa N.W.E.P.G."/>
            <person name="Song I."/>
            <person name="Ohkuma M."/>
            <person name="Fukiya S."/>
            <person name="Sakamoto M."/>
        </authorList>
    </citation>
    <scope>NUCLEOTIDE SEQUENCE [LARGE SCALE GENOMIC DNA]</scope>
    <source>
        <strain evidence="10">12BBH14</strain>
    </source>
</reference>
<sequence>MTGYKHAFRKAFPYTIPVLTGYLFIGIAFGVMYAEKGYSFLWAILMSLLVYAGSGQYLAVNFFTPGISFVQVIFMTLMVNIRHIFYGISLLDKFNQMGKKRWYMIFGLTDETYSLLCTTKIPEGVEEEKFLFAISIMNQSYWVIGSAIGGLAGSFLPFNSEGIDFAMTALFVVIFVEQWMDAKNRIPETIGVAAAFLCLQIFGADSFVLPSMLLIIMILFAGRRKLDEKEVAKCR</sequence>
<proteinExistence type="inferred from homology"/>
<evidence type="ECO:0000256" key="1">
    <source>
        <dbReference type="ARBA" id="ARBA00004651"/>
    </source>
</evidence>
<comment type="subcellular location">
    <subcellularLocation>
        <location evidence="1">Cell membrane</location>
        <topology evidence="1">Multi-pass membrane protein</topology>
    </subcellularLocation>
</comment>